<reference evidence="3" key="2">
    <citation type="submission" date="2015-01" db="EMBL/GenBank/DDBJ databases">
        <title>Evolutionary Origins and Diversification of the Mycorrhizal Mutualists.</title>
        <authorList>
            <consortium name="DOE Joint Genome Institute"/>
            <consortium name="Mycorrhizal Genomics Consortium"/>
            <person name="Kohler A."/>
            <person name="Kuo A."/>
            <person name="Nagy L.G."/>
            <person name="Floudas D."/>
            <person name="Copeland A."/>
            <person name="Barry K.W."/>
            <person name="Cichocki N."/>
            <person name="Veneault-Fourrey C."/>
            <person name="LaButti K."/>
            <person name="Lindquist E.A."/>
            <person name="Lipzen A."/>
            <person name="Lundell T."/>
            <person name="Morin E."/>
            <person name="Murat C."/>
            <person name="Riley R."/>
            <person name="Ohm R."/>
            <person name="Sun H."/>
            <person name="Tunlid A."/>
            <person name="Henrissat B."/>
            <person name="Grigoriev I.V."/>
            <person name="Hibbett D.S."/>
            <person name="Martin F."/>
        </authorList>
    </citation>
    <scope>NUCLEOTIDE SEQUENCE [LARGE SCALE GENOMIC DNA]</scope>
    <source>
        <strain evidence="3">441</strain>
    </source>
</reference>
<dbReference type="HOGENOM" id="CLU_2085731_0_0_1"/>
<organism evidence="2 3">
    <name type="scientific">Pisolithus microcarpus 441</name>
    <dbReference type="NCBI Taxonomy" id="765257"/>
    <lineage>
        <taxon>Eukaryota</taxon>
        <taxon>Fungi</taxon>
        <taxon>Dikarya</taxon>
        <taxon>Basidiomycota</taxon>
        <taxon>Agaricomycotina</taxon>
        <taxon>Agaricomycetes</taxon>
        <taxon>Agaricomycetidae</taxon>
        <taxon>Boletales</taxon>
        <taxon>Sclerodermatineae</taxon>
        <taxon>Pisolithaceae</taxon>
        <taxon>Pisolithus</taxon>
    </lineage>
</organism>
<name>A0A0C9YQJ4_9AGAM</name>
<reference evidence="2 3" key="1">
    <citation type="submission" date="2014-04" db="EMBL/GenBank/DDBJ databases">
        <authorList>
            <consortium name="DOE Joint Genome Institute"/>
            <person name="Kuo A."/>
            <person name="Kohler A."/>
            <person name="Costa M.D."/>
            <person name="Nagy L.G."/>
            <person name="Floudas D."/>
            <person name="Copeland A."/>
            <person name="Barry K.W."/>
            <person name="Cichocki N."/>
            <person name="Veneault-Fourrey C."/>
            <person name="LaButti K."/>
            <person name="Lindquist E.A."/>
            <person name="Lipzen A."/>
            <person name="Lundell T."/>
            <person name="Morin E."/>
            <person name="Murat C."/>
            <person name="Sun H."/>
            <person name="Tunlid A."/>
            <person name="Henrissat B."/>
            <person name="Grigoriev I.V."/>
            <person name="Hibbett D.S."/>
            <person name="Martin F."/>
            <person name="Nordberg H.P."/>
            <person name="Cantor M.N."/>
            <person name="Hua S.X."/>
        </authorList>
    </citation>
    <scope>NUCLEOTIDE SEQUENCE [LARGE SCALE GENOMIC DNA]</scope>
    <source>
        <strain evidence="2 3">441</strain>
    </source>
</reference>
<evidence type="ECO:0000313" key="3">
    <source>
        <dbReference type="Proteomes" id="UP000054018"/>
    </source>
</evidence>
<gene>
    <name evidence="2" type="ORF">PISMIDRAFT_689325</name>
</gene>
<dbReference type="AlphaFoldDB" id="A0A0C9YQJ4"/>
<dbReference type="EMBL" id="KN834064">
    <property type="protein sequence ID" value="KIK12632.1"/>
    <property type="molecule type" value="Genomic_DNA"/>
</dbReference>
<dbReference type="Proteomes" id="UP000054018">
    <property type="component" value="Unassembled WGS sequence"/>
</dbReference>
<sequence>MNVIRRSQLPRDLGEAMYLNEFAEPEGARAPHDVGSRTRDIRERRSLGQGGSKDLHRHWRLMFVMHMPESYCDAASTPTSTSSDATQLAVHTYDGSLGSTWHHYPLAKLDTCRRRPS</sequence>
<feature type="region of interest" description="Disordered" evidence="1">
    <location>
        <begin position="24"/>
        <end position="52"/>
    </location>
</feature>
<proteinExistence type="predicted"/>
<evidence type="ECO:0000313" key="2">
    <source>
        <dbReference type="EMBL" id="KIK12632.1"/>
    </source>
</evidence>
<accession>A0A0C9YQJ4</accession>
<evidence type="ECO:0000256" key="1">
    <source>
        <dbReference type="SAM" id="MobiDB-lite"/>
    </source>
</evidence>
<keyword evidence="3" id="KW-1185">Reference proteome</keyword>
<protein>
    <submittedName>
        <fullName evidence="2">Uncharacterized protein</fullName>
    </submittedName>
</protein>
<feature type="compositionally biased region" description="Basic and acidic residues" evidence="1">
    <location>
        <begin position="26"/>
        <end position="46"/>
    </location>
</feature>